<dbReference type="Bgee" id="ENSGACG00000000470">
    <property type="expression patterns" value="Expressed in muscle tissue and 1 other cell type or tissue"/>
</dbReference>
<name>G3PU59_GASAC</name>
<dbReference type="Ensembl" id="ENSGACT00000025804.1">
    <property type="protein sequence ID" value="ENSGACP00000025754.1"/>
    <property type="gene ID" value="ENSGACG00000019486.1"/>
</dbReference>
<dbReference type="Ensembl" id="ENSGACT00000022076.1">
    <property type="protein sequence ID" value="ENSGACP00000022034.1"/>
    <property type="gene ID" value="ENSGACG00000016689.1"/>
</dbReference>
<feature type="compositionally biased region" description="Basic and acidic residues" evidence="1">
    <location>
        <begin position="56"/>
        <end position="66"/>
    </location>
</feature>
<dbReference type="Ensembl" id="ENSGACT00000014676.1">
    <property type="protein sequence ID" value="ENSGACP00000014650.1"/>
    <property type="gene ID" value="ENSGACG00000011077.1"/>
</dbReference>
<feature type="region of interest" description="Disordered" evidence="1">
    <location>
        <begin position="49"/>
        <end position="90"/>
    </location>
</feature>
<reference evidence="2" key="1">
    <citation type="submission" date="2006-01" db="EMBL/GenBank/DDBJ databases">
        <authorList>
            <person name="Lindblad-Toh K."/>
            <person name="Mauceli E."/>
            <person name="Grabherr M."/>
            <person name="Chang J.L."/>
            <person name="Lander E.S."/>
        </authorList>
    </citation>
    <scope>NUCLEOTIDE SEQUENCE [LARGE SCALE GENOMIC DNA]</scope>
</reference>
<protein>
    <submittedName>
        <fullName evidence="2">Uncharacterized protein</fullName>
    </submittedName>
</protein>
<evidence type="ECO:0000313" key="2">
    <source>
        <dbReference type="Ensembl" id="ENSGACP00000021146.1"/>
    </source>
</evidence>
<evidence type="ECO:0000256" key="1">
    <source>
        <dbReference type="SAM" id="MobiDB-lite"/>
    </source>
</evidence>
<accession>G3PU59</accession>
<dbReference type="Ensembl" id="ENSGACT00000002957.1">
    <property type="protein sequence ID" value="ENSGACP00000002946.1"/>
    <property type="gene ID" value="ENSGACG00000002273.1"/>
</dbReference>
<proteinExistence type="predicted"/>
<feature type="compositionally biased region" description="Polar residues" evidence="1">
    <location>
        <begin position="67"/>
        <end position="88"/>
    </location>
</feature>
<dbReference type="Ensembl" id="ENSGACT00000000599.1">
    <property type="protein sequence ID" value="ENSGACP00000000599.1"/>
    <property type="gene ID" value="ENSGACG00000000470.1"/>
</dbReference>
<dbReference type="Ensembl" id="ENSGACT00000006209.1">
    <property type="protein sequence ID" value="ENSGACP00000006192.1"/>
    <property type="gene ID" value="ENSGACG00000004698.1"/>
</dbReference>
<reference evidence="2" key="2">
    <citation type="submission" date="2024-04" db="UniProtKB">
        <authorList>
            <consortium name="Ensembl"/>
        </authorList>
    </citation>
    <scope>IDENTIFICATION</scope>
</reference>
<dbReference type="Ensembl" id="ENSGACT00000002918.1">
    <property type="protein sequence ID" value="ENSGACP00000002907.1"/>
    <property type="gene ID" value="ENSGACG00000002239.1"/>
</dbReference>
<dbReference type="AlphaFoldDB" id="G3PU59"/>
<dbReference type="eggNOG" id="ENOG502SP8P">
    <property type="taxonomic scope" value="Eukaryota"/>
</dbReference>
<dbReference type="Ensembl" id="ENSGACT00000021186.1">
    <property type="protein sequence ID" value="ENSGACP00000021146.1"/>
    <property type="gene ID" value="ENSGACG00000016024.1"/>
</dbReference>
<dbReference type="Ensembl" id="ENSGACT00000007041.1">
    <property type="protein sequence ID" value="ENSGACP00000007023.1"/>
    <property type="gene ID" value="ENSGACG00000005311.1"/>
</dbReference>
<sequence length="158" mass="18035">VLWKNIKLGLKKENAASRRERFITGGGPPIKDTCDELGDLLSGIIEHQQPLDGIPDNDHLDSEHGELSTNEETNQEPVHNEPEPSTSAMAPLGDEAATIQQRPKKITMHEKLAREFHERKIEYLKEEHEMKMRILEVELDMKLGERAMLQKRILHTSS</sequence>
<organism evidence="2">
    <name type="scientific">Gasterosteus aculeatus</name>
    <name type="common">Three-spined stickleback</name>
    <dbReference type="NCBI Taxonomy" id="69293"/>
    <lineage>
        <taxon>Eukaryota</taxon>
        <taxon>Metazoa</taxon>
        <taxon>Chordata</taxon>
        <taxon>Craniata</taxon>
        <taxon>Vertebrata</taxon>
        <taxon>Euteleostomi</taxon>
        <taxon>Actinopterygii</taxon>
        <taxon>Neopterygii</taxon>
        <taxon>Teleostei</taxon>
        <taxon>Neoteleostei</taxon>
        <taxon>Acanthomorphata</taxon>
        <taxon>Eupercaria</taxon>
        <taxon>Perciformes</taxon>
        <taxon>Cottioidei</taxon>
        <taxon>Gasterosteales</taxon>
        <taxon>Gasterosteidae</taxon>
        <taxon>Gasterosteus</taxon>
    </lineage>
</organism>